<evidence type="ECO:0000313" key="3">
    <source>
        <dbReference type="EMBL" id="MBO0905326.1"/>
    </source>
</evidence>
<gene>
    <name evidence="3" type="ORF">J1C47_16910</name>
</gene>
<dbReference type="InterPro" id="IPR027372">
    <property type="entry name" value="Phytase-like_dom"/>
</dbReference>
<sequence>MRRRVASLLLAGFLAVPLASRPAGAGAGDAIAVDASLIPQFSKHSQTARFGRLTYLGGFSFWSPDGRLHGISAIRLREKGAAFVAVTDNGCRVEGRITRDAGGRPLGLSGVEVTALTDLVGRPLRGKAAGDAESLALAPDGRTAYVGFEQRHRIWAYDLSGTELGRARSVPLPVPARELRANKGLEMLAIAPQASPLNGAMVTVAEHSIDPAGNLFAGIAGEDGGVFKVRRNDGWEVSDGDFLPNGDLLLLERRFEGIFSGLGIRIRRIAGDAIRPGALVDGPVVFEADLSDEIDNMEGLDVWLDGEGRTRLTLVSDDNGSLFQRNILLEFVWTDGDDPAPGLASGG</sequence>
<name>A0ABS3J6N0_9HYPH</name>
<feature type="chain" id="PRO_5046581347" evidence="1">
    <location>
        <begin position="26"/>
        <end position="347"/>
    </location>
</feature>
<comment type="caution">
    <text evidence="3">The sequence shown here is derived from an EMBL/GenBank/DDBJ whole genome shotgun (WGS) entry which is preliminary data.</text>
</comment>
<organism evidence="3 4">
    <name type="scientific">Jiella sonneratiae</name>
    <dbReference type="NCBI Taxonomy" id="2816856"/>
    <lineage>
        <taxon>Bacteria</taxon>
        <taxon>Pseudomonadati</taxon>
        <taxon>Pseudomonadota</taxon>
        <taxon>Alphaproteobacteria</taxon>
        <taxon>Hyphomicrobiales</taxon>
        <taxon>Aurantimonadaceae</taxon>
        <taxon>Jiella</taxon>
    </lineage>
</organism>
<feature type="domain" description="Phytase-like" evidence="2">
    <location>
        <begin position="68"/>
        <end position="320"/>
    </location>
</feature>
<keyword evidence="4" id="KW-1185">Reference proteome</keyword>
<dbReference type="RefSeq" id="WP_207351962.1">
    <property type="nucleotide sequence ID" value="NZ_JAFMPY010000020.1"/>
</dbReference>
<evidence type="ECO:0000313" key="4">
    <source>
        <dbReference type="Proteomes" id="UP000664288"/>
    </source>
</evidence>
<dbReference type="SUPFAM" id="SSF63829">
    <property type="entry name" value="Calcium-dependent phosphotriesterase"/>
    <property type="match status" value="1"/>
</dbReference>
<feature type="signal peptide" evidence="1">
    <location>
        <begin position="1"/>
        <end position="25"/>
    </location>
</feature>
<proteinExistence type="predicted"/>
<dbReference type="Pfam" id="PF13449">
    <property type="entry name" value="Phytase-like"/>
    <property type="match status" value="1"/>
</dbReference>
<reference evidence="3 4" key="1">
    <citation type="submission" date="2021-03" db="EMBL/GenBank/DDBJ databases">
        <title>Whole genome sequence of Jiella sp. MQZ13P-4.</title>
        <authorList>
            <person name="Tuo L."/>
        </authorList>
    </citation>
    <scope>NUCLEOTIDE SEQUENCE [LARGE SCALE GENOMIC DNA]</scope>
    <source>
        <strain evidence="3 4">MQZ13P-4</strain>
    </source>
</reference>
<dbReference type="EMBL" id="JAFMPY010000020">
    <property type="protein sequence ID" value="MBO0905326.1"/>
    <property type="molecule type" value="Genomic_DNA"/>
</dbReference>
<dbReference type="PIRSF" id="PIRSF031900">
    <property type="entry name" value="UCP031900"/>
    <property type="match status" value="1"/>
</dbReference>
<dbReference type="Proteomes" id="UP000664288">
    <property type="component" value="Unassembled WGS sequence"/>
</dbReference>
<accession>A0ABS3J6N0</accession>
<keyword evidence="1" id="KW-0732">Signal</keyword>
<evidence type="ECO:0000259" key="2">
    <source>
        <dbReference type="Pfam" id="PF13449"/>
    </source>
</evidence>
<dbReference type="InterPro" id="IPR014567">
    <property type="entry name" value="UCP031900"/>
</dbReference>
<protein>
    <submittedName>
        <fullName evidence="3">Esterase-like activity of phytase family protein</fullName>
    </submittedName>
</protein>
<evidence type="ECO:0000256" key="1">
    <source>
        <dbReference type="SAM" id="SignalP"/>
    </source>
</evidence>